<keyword evidence="1" id="KW-1133">Transmembrane helix</keyword>
<keyword evidence="1" id="KW-0812">Transmembrane</keyword>
<name>A0ABU8B6M8_9BRAD</name>
<dbReference type="EMBL" id="JAZHRV010000001">
    <property type="protein sequence ID" value="MEH2554190.1"/>
    <property type="molecule type" value="Genomic_DNA"/>
</dbReference>
<reference evidence="2 3" key="1">
    <citation type="submission" date="2024-02" db="EMBL/GenBank/DDBJ databases">
        <title>Adaptive strategies in a cosmopolitan and abundant soil bacterium.</title>
        <authorList>
            <person name="Carini P."/>
        </authorList>
    </citation>
    <scope>NUCLEOTIDE SEQUENCE [LARGE SCALE GENOMIC DNA]</scope>
    <source>
        <strain evidence="2 3">AZCC 1608</strain>
    </source>
</reference>
<protein>
    <submittedName>
        <fullName evidence="2">Uncharacterized protein</fullName>
    </submittedName>
</protein>
<evidence type="ECO:0000313" key="2">
    <source>
        <dbReference type="EMBL" id="MEH2554190.1"/>
    </source>
</evidence>
<feature type="transmembrane region" description="Helical" evidence="1">
    <location>
        <begin position="21"/>
        <end position="39"/>
    </location>
</feature>
<evidence type="ECO:0000313" key="3">
    <source>
        <dbReference type="Proteomes" id="UP001364224"/>
    </source>
</evidence>
<comment type="caution">
    <text evidence="2">The sequence shown here is derived from an EMBL/GenBank/DDBJ whole genome shotgun (WGS) entry which is preliminary data.</text>
</comment>
<proteinExistence type="predicted"/>
<organism evidence="2 3">
    <name type="scientific">Bradyrhizobium algeriense</name>
    <dbReference type="NCBI Taxonomy" id="634784"/>
    <lineage>
        <taxon>Bacteria</taxon>
        <taxon>Pseudomonadati</taxon>
        <taxon>Pseudomonadota</taxon>
        <taxon>Alphaproteobacteria</taxon>
        <taxon>Hyphomicrobiales</taxon>
        <taxon>Nitrobacteraceae</taxon>
        <taxon>Bradyrhizobium</taxon>
    </lineage>
</organism>
<accession>A0ABU8B6M8</accession>
<sequence>MGRIQEPMHDRRIRLRGRIEQIFIAALIVGFALTLEFALNELDAAVKDACSSLATIATIGN</sequence>
<keyword evidence="1" id="KW-0472">Membrane</keyword>
<evidence type="ECO:0000256" key="1">
    <source>
        <dbReference type="SAM" id="Phobius"/>
    </source>
</evidence>
<dbReference type="Proteomes" id="UP001364224">
    <property type="component" value="Unassembled WGS sequence"/>
</dbReference>
<dbReference type="RefSeq" id="WP_334478866.1">
    <property type="nucleotide sequence ID" value="NZ_JAZHRV010000001.1"/>
</dbReference>
<gene>
    <name evidence="2" type="ORF">V1286_001719</name>
</gene>
<keyword evidence="3" id="KW-1185">Reference proteome</keyword>